<evidence type="ECO:0000256" key="2">
    <source>
        <dbReference type="ARBA" id="ARBA00008432"/>
    </source>
</evidence>
<dbReference type="AlphaFoldDB" id="A0A1G7PD53"/>
<dbReference type="GO" id="GO:0016020">
    <property type="term" value="C:membrane"/>
    <property type="evidence" value="ECO:0007669"/>
    <property type="project" value="UniProtKB-SubCell"/>
</dbReference>
<feature type="transmembrane region" description="Helical" evidence="7">
    <location>
        <begin position="314"/>
        <end position="336"/>
    </location>
</feature>
<dbReference type="Proteomes" id="UP000199406">
    <property type="component" value="Unassembled WGS sequence"/>
</dbReference>
<dbReference type="RefSeq" id="WP_091769811.1">
    <property type="nucleotide sequence ID" value="NZ_FNBT01000007.1"/>
</dbReference>
<dbReference type="OrthoDB" id="9771451at2"/>
<keyword evidence="9" id="KW-1185">Reference proteome</keyword>
<feature type="transmembrane region" description="Helical" evidence="7">
    <location>
        <begin position="398"/>
        <end position="418"/>
    </location>
</feature>
<feature type="transmembrane region" description="Helical" evidence="7">
    <location>
        <begin position="430"/>
        <end position="451"/>
    </location>
</feature>
<evidence type="ECO:0000256" key="5">
    <source>
        <dbReference type="ARBA" id="ARBA00023136"/>
    </source>
</evidence>
<feature type="transmembrane region" description="Helical" evidence="7">
    <location>
        <begin position="84"/>
        <end position="101"/>
    </location>
</feature>
<name>A0A1G7PD53_9ACTN</name>
<accession>A0A1G7PD53</accession>
<dbReference type="InterPro" id="IPR036259">
    <property type="entry name" value="MFS_trans_sf"/>
</dbReference>
<feature type="transmembrane region" description="Helical" evidence="7">
    <location>
        <begin position="47"/>
        <end position="72"/>
    </location>
</feature>
<protein>
    <submittedName>
        <fullName evidence="8">MFS transporter, NNP family, nitrate/nitrite transporter</fullName>
    </submittedName>
</protein>
<evidence type="ECO:0000313" key="8">
    <source>
        <dbReference type="EMBL" id="SDF84141.1"/>
    </source>
</evidence>
<feature type="transmembrane region" description="Helical" evidence="7">
    <location>
        <begin position="138"/>
        <end position="156"/>
    </location>
</feature>
<feature type="transmembrane region" description="Helical" evidence="7">
    <location>
        <begin position="113"/>
        <end position="132"/>
    </location>
</feature>
<dbReference type="SUPFAM" id="SSF103473">
    <property type="entry name" value="MFS general substrate transporter"/>
    <property type="match status" value="1"/>
</dbReference>
<evidence type="ECO:0000256" key="1">
    <source>
        <dbReference type="ARBA" id="ARBA00004141"/>
    </source>
</evidence>
<evidence type="ECO:0000313" key="9">
    <source>
        <dbReference type="Proteomes" id="UP000199406"/>
    </source>
</evidence>
<dbReference type="STRING" id="1550231.SAMN05660662_3593"/>
<dbReference type="InterPro" id="IPR011701">
    <property type="entry name" value="MFS"/>
</dbReference>
<dbReference type="Pfam" id="PF07690">
    <property type="entry name" value="MFS_1"/>
    <property type="match status" value="1"/>
</dbReference>
<comment type="similarity">
    <text evidence="2">Belongs to the major facilitator superfamily. Nitrate/nitrite porter (TC 2.A.1.8) family.</text>
</comment>
<keyword evidence="4 7" id="KW-1133">Transmembrane helix</keyword>
<dbReference type="PANTHER" id="PTHR23515">
    <property type="entry name" value="HIGH-AFFINITY NITRATE TRANSPORTER 2.3"/>
    <property type="match status" value="1"/>
</dbReference>
<dbReference type="GO" id="GO:0015112">
    <property type="term" value="F:nitrate transmembrane transporter activity"/>
    <property type="evidence" value="ECO:0007669"/>
    <property type="project" value="InterPro"/>
</dbReference>
<proteinExistence type="inferred from homology"/>
<reference evidence="9" key="1">
    <citation type="submission" date="2016-10" db="EMBL/GenBank/DDBJ databases">
        <authorList>
            <person name="Varghese N."/>
            <person name="Submissions S."/>
        </authorList>
    </citation>
    <scope>NUCLEOTIDE SEQUENCE [LARGE SCALE GENOMIC DNA]</scope>
    <source>
        <strain evidence="9">DSM 44268</strain>
    </source>
</reference>
<evidence type="ECO:0000256" key="4">
    <source>
        <dbReference type="ARBA" id="ARBA00022989"/>
    </source>
</evidence>
<feature type="transmembrane region" description="Helical" evidence="7">
    <location>
        <begin position="282"/>
        <end position="302"/>
    </location>
</feature>
<feature type="region of interest" description="Disordered" evidence="6">
    <location>
        <begin position="1"/>
        <end position="25"/>
    </location>
</feature>
<feature type="transmembrane region" description="Helical" evidence="7">
    <location>
        <begin position="342"/>
        <end position="364"/>
    </location>
</feature>
<dbReference type="InterPro" id="IPR044772">
    <property type="entry name" value="NO3_transporter"/>
</dbReference>
<evidence type="ECO:0000256" key="7">
    <source>
        <dbReference type="SAM" id="Phobius"/>
    </source>
</evidence>
<dbReference type="Gene3D" id="1.20.1250.20">
    <property type="entry name" value="MFS general substrate transporter like domains"/>
    <property type="match status" value="1"/>
</dbReference>
<feature type="compositionally biased region" description="Polar residues" evidence="6">
    <location>
        <begin position="1"/>
        <end position="13"/>
    </location>
</feature>
<feature type="transmembrane region" description="Helical" evidence="7">
    <location>
        <begin position="177"/>
        <end position="201"/>
    </location>
</feature>
<feature type="transmembrane region" description="Helical" evidence="7">
    <location>
        <begin position="207"/>
        <end position="227"/>
    </location>
</feature>
<evidence type="ECO:0000256" key="3">
    <source>
        <dbReference type="ARBA" id="ARBA00022692"/>
    </source>
</evidence>
<sequence>MAAPTQSRATPPQSDVPARSGRWIDDWRPEDPEFWESTGKDVARRNLFFSVFSEHIGFSIWSLWSVLVLFLPEPVFGIDPAGKFLLTTLPTALGAFVRLPYTFAVARFGGRNWTIVSAALLLVPTIATAIVLEPGVSFGTLLLVSCLAGVGGGNFASSMANINAFYPDRLKGWALGLNAGGGNLGVPVVQLIGLLVLATAGADHPRIVLLVYVPLIVAAAVGAALVMDNLTTARNQPRAMREATREPHTWIMSFLYIGTFGSFIGFGFAFGQVLQNQFTESFATPLAAASLTWLGPLLGSLIRPVGGALADRYGGARITCANFVAMALGAGVVWTASQAESLPLFVVGFVLLFVLSGLGNGSTYKMIPAIFRSQALQRVADGGDPEAADRHALRMSGALIGIAGAVGAFGGVLVNLAFRQSFMTTGTGDSAYLAFIAFYVVCVVVTWVVYLRPQAAHRV</sequence>
<organism evidence="8 9">
    <name type="scientific">Blastococcus aurantiacus</name>
    <dbReference type="NCBI Taxonomy" id="1550231"/>
    <lineage>
        <taxon>Bacteria</taxon>
        <taxon>Bacillati</taxon>
        <taxon>Actinomycetota</taxon>
        <taxon>Actinomycetes</taxon>
        <taxon>Geodermatophilales</taxon>
        <taxon>Geodermatophilaceae</taxon>
        <taxon>Blastococcus</taxon>
    </lineage>
</organism>
<gene>
    <name evidence="8" type="ORF">SAMN05660662_3593</name>
</gene>
<keyword evidence="5 7" id="KW-0472">Membrane</keyword>
<keyword evidence="3 7" id="KW-0812">Transmembrane</keyword>
<dbReference type="CDD" id="cd17341">
    <property type="entry name" value="MFS_NRT2_like"/>
    <property type="match status" value="1"/>
</dbReference>
<dbReference type="EMBL" id="FNBT01000007">
    <property type="protein sequence ID" value="SDF84141.1"/>
    <property type="molecule type" value="Genomic_DNA"/>
</dbReference>
<evidence type="ECO:0000256" key="6">
    <source>
        <dbReference type="SAM" id="MobiDB-lite"/>
    </source>
</evidence>
<comment type="subcellular location">
    <subcellularLocation>
        <location evidence="1">Membrane</location>
        <topology evidence="1">Multi-pass membrane protein</topology>
    </subcellularLocation>
</comment>
<feature type="transmembrane region" description="Helical" evidence="7">
    <location>
        <begin position="248"/>
        <end position="270"/>
    </location>
</feature>